<name>A0A2M7VAE8_9BACT</name>
<sequence>MTITKKLFFFTLLTLSLLIPRQTFAQTTTTEKKPDIEYFKASVLNIEDVIEKNEENITKSKQVIKVKILSGNEKNNEVQLPIPDKTAENNIQKIDIGEKIIISKNNLIDGSSNYVYVDTYRLPSLLLIFIIFILLVLYFGRLKGLGSLFGLIFSILVLRYFIVPQIAGGANPLLITIVGSVVILSVSLYLAHGFNKRTHLSMLSTLITLGISIGLATFFVNISRLLGQGSEDAMFLANSSLGEINLQGLLLAGIIIGTLGVLDDITTAQTSVVGELRLANPTLSKHELHKRALVVGKEHISSLVNTLVLAYAGASLPLFLLFSAYPDTPFWYSLNSQFISEEVVRTLVGSTALILAVPISTYIAAHFLSKTEVTKMKVEEFHGHHH</sequence>
<keyword evidence="2" id="KW-0732">Signal</keyword>
<feature type="transmembrane region" description="Helical" evidence="1">
    <location>
        <begin position="346"/>
        <end position="368"/>
    </location>
</feature>
<feature type="transmembrane region" description="Helical" evidence="1">
    <location>
        <begin position="173"/>
        <end position="191"/>
    </location>
</feature>
<feature type="transmembrane region" description="Helical" evidence="1">
    <location>
        <begin position="244"/>
        <end position="262"/>
    </location>
</feature>
<organism evidence="3 4">
    <name type="scientific">Candidatus Magasanikbacteria bacterium CG_4_10_14_0_2_um_filter_33_14</name>
    <dbReference type="NCBI Taxonomy" id="1974636"/>
    <lineage>
        <taxon>Bacteria</taxon>
        <taxon>Candidatus Magasanikiibacteriota</taxon>
    </lineage>
</organism>
<feature type="transmembrane region" description="Helical" evidence="1">
    <location>
        <begin position="203"/>
        <end position="224"/>
    </location>
</feature>
<gene>
    <name evidence="3" type="ORF">COX80_03265</name>
</gene>
<dbReference type="Pfam" id="PF07907">
    <property type="entry name" value="YibE_F"/>
    <property type="match status" value="1"/>
</dbReference>
<keyword evidence="1" id="KW-1133">Transmembrane helix</keyword>
<dbReference type="PANTHER" id="PTHR41771:SF1">
    <property type="entry name" value="MEMBRANE PROTEIN"/>
    <property type="match status" value="1"/>
</dbReference>
<evidence type="ECO:0000313" key="4">
    <source>
        <dbReference type="Proteomes" id="UP000231453"/>
    </source>
</evidence>
<keyword evidence="1" id="KW-0472">Membrane</keyword>
<comment type="caution">
    <text evidence="3">The sequence shown here is derived from an EMBL/GenBank/DDBJ whole genome shotgun (WGS) entry which is preliminary data.</text>
</comment>
<feature type="chain" id="PRO_5014948065" evidence="2">
    <location>
        <begin position="26"/>
        <end position="386"/>
    </location>
</feature>
<feature type="transmembrane region" description="Helical" evidence="1">
    <location>
        <begin position="120"/>
        <end position="140"/>
    </location>
</feature>
<dbReference type="InterPro" id="IPR012507">
    <property type="entry name" value="YibE_F"/>
</dbReference>
<dbReference type="AlphaFoldDB" id="A0A2M7VAE8"/>
<keyword evidence="1" id="KW-0812">Transmembrane</keyword>
<protein>
    <submittedName>
        <fullName evidence="3">YibE/F</fullName>
    </submittedName>
</protein>
<dbReference type="Proteomes" id="UP000231453">
    <property type="component" value="Unassembled WGS sequence"/>
</dbReference>
<proteinExistence type="predicted"/>
<dbReference type="EMBL" id="PFPL01000043">
    <property type="protein sequence ID" value="PIZ95867.1"/>
    <property type="molecule type" value="Genomic_DNA"/>
</dbReference>
<reference evidence="4" key="1">
    <citation type="submission" date="2017-09" db="EMBL/GenBank/DDBJ databases">
        <title>Depth-based differentiation of microbial function through sediment-hosted aquifers and enrichment of novel symbionts in the deep terrestrial subsurface.</title>
        <authorList>
            <person name="Probst A.J."/>
            <person name="Ladd B."/>
            <person name="Jarett J.K."/>
            <person name="Geller-Mcgrath D.E."/>
            <person name="Sieber C.M.K."/>
            <person name="Emerson J.B."/>
            <person name="Anantharaman K."/>
            <person name="Thomas B.C."/>
            <person name="Malmstrom R."/>
            <person name="Stieglmeier M."/>
            <person name="Klingl A."/>
            <person name="Woyke T."/>
            <person name="Ryan C.M."/>
            <person name="Banfield J.F."/>
        </authorList>
    </citation>
    <scope>NUCLEOTIDE SEQUENCE [LARGE SCALE GENOMIC DNA]</scope>
</reference>
<accession>A0A2M7VAE8</accession>
<dbReference type="PANTHER" id="PTHR41771">
    <property type="entry name" value="MEMBRANE PROTEIN-RELATED"/>
    <property type="match status" value="1"/>
</dbReference>
<evidence type="ECO:0000256" key="1">
    <source>
        <dbReference type="SAM" id="Phobius"/>
    </source>
</evidence>
<evidence type="ECO:0000256" key="2">
    <source>
        <dbReference type="SAM" id="SignalP"/>
    </source>
</evidence>
<evidence type="ECO:0000313" key="3">
    <source>
        <dbReference type="EMBL" id="PIZ95867.1"/>
    </source>
</evidence>
<feature type="transmembrane region" description="Helical" evidence="1">
    <location>
        <begin position="147"/>
        <end position="167"/>
    </location>
</feature>
<feature type="transmembrane region" description="Helical" evidence="1">
    <location>
        <begin position="307"/>
        <end position="326"/>
    </location>
</feature>
<feature type="signal peptide" evidence="2">
    <location>
        <begin position="1"/>
        <end position="25"/>
    </location>
</feature>